<evidence type="ECO:0000313" key="2">
    <source>
        <dbReference type="EMBL" id="MDQ0216231.1"/>
    </source>
</evidence>
<dbReference type="Proteomes" id="UP001237207">
    <property type="component" value="Unassembled WGS sequence"/>
</dbReference>
<evidence type="ECO:0000313" key="3">
    <source>
        <dbReference type="Proteomes" id="UP001237207"/>
    </source>
</evidence>
<evidence type="ECO:0000259" key="1">
    <source>
        <dbReference type="Pfam" id="PF13349"/>
    </source>
</evidence>
<accession>A0AAJ1T6U4</accession>
<sequence length="259" mass="28555">MTLLVLGLLNSFKSSFEYQSNIKNVNGIILNSDFSNIKVVSADPDLYIDFQGQETIFGEPNIDITYSEDKAVINVLTFNKGWKKTLPGKRKRSEILLNIPPGFLDEIHLRTKNGNIDVDQVVEVSRLSLISDVGMIRMNSFQGELLNIESGNGSINLGEVNGQINIKNKVGNLKSLTLRSVKGENTIKISNGNVKVQLPKETKTDDIGLNISTKNGKIVSKEYKLNIINKGPGKKVLKNVPNSEAKLNISVFVGNIEIN</sequence>
<dbReference type="Pfam" id="PF13349">
    <property type="entry name" value="DUF4097"/>
    <property type="match status" value="1"/>
</dbReference>
<dbReference type="EMBL" id="JAUSUC010000040">
    <property type="protein sequence ID" value="MDQ0216231.1"/>
    <property type="molecule type" value="Genomic_DNA"/>
</dbReference>
<organism evidence="2 3">
    <name type="scientific">Oikeobacillus pervagus</name>
    <dbReference type="NCBI Taxonomy" id="1325931"/>
    <lineage>
        <taxon>Bacteria</taxon>
        <taxon>Bacillati</taxon>
        <taxon>Bacillota</taxon>
        <taxon>Bacilli</taxon>
        <taxon>Bacillales</taxon>
        <taxon>Bacillaceae</taxon>
        <taxon>Oikeobacillus</taxon>
    </lineage>
</organism>
<name>A0AAJ1T6U4_9BACI</name>
<keyword evidence="3" id="KW-1185">Reference proteome</keyword>
<dbReference type="InterPro" id="IPR025164">
    <property type="entry name" value="Toastrack_DUF4097"/>
</dbReference>
<reference evidence="2" key="1">
    <citation type="submission" date="2023-07" db="EMBL/GenBank/DDBJ databases">
        <title>Genomic Encyclopedia of Type Strains, Phase IV (KMG-IV): sequencing the most valuable type-strain genomes for metagenomic binning, comparative biology and taxonomic classification.</title>
        <authorList>
            <person name="Goeker M."/>
        </authorList>
    </citation>
    <scope>NUCLEOTIDE SEQUENCE</scope>
    <source>
        <strain evidence="2">DSM 23947</strain>
    </source>
</reference>
<dbReference type="AlphaFoldDB" id="A0AAJ1T6U4"/>
<gene>
    <name evidence="2" type="ORF">J2S13_002671</name>
</gene>
<dbReference type="RefSeq" id="WP_307258233.1">
    <property type="nucleotide sequence ID" value="NZ_JAUSUC010000040.1"/>
</dbReference>
<protein>
    <recommendedName>
        <fullName evidence="1">DUF4097 domain-containing protein</fullName>
    </recommendedName>
</protein>
<feature type="domain" description="DUF4097" evidence="1">
    <location>
        <begin position="104"/>
        <end position="258"/>
    </location>
</feature>
<comment type="caution">
    <text evidence="2">The sequence shown here is derived from an EMBL/GenBank/DDBJ whole genome shotgun (WGS) entry which is preliminary data.</text>
</comment>
<proteinExistence type="predicted"/>